<dbReference type="Proteomes" id="UP000480178">
    <property type="component" value="Chromosome"/>
</dbReference>
<keyword evidence="11" id="KW-0804">Transcription</keyword>
<dbReference type="InterPro" id="IPR018062">
    <property type="entry name" value="HTH_AraC-typ_CS"/>
</dbReference>
<dbReference type="Gene3D" id="2.130.10.10">
    <property type="entry name" value="YVTN repeat-like/Quinoprotein amine dehydrogenase"/>
    <property type="match status" value="4"/>
</dbReference>
<evidence type="ECO:0000256" key="3">
    <source>
        <dbReference type="ARBA" id="ARBA00022553"/>
    </source>
</evidence>
<dbReference type="SMART" id="SM00342">
    <property type="entry name" value="HTH_ARAC"/>
    <property type="match status" value="1"/>
</dbReference>
<evidence type="ECO:0000256" key="6">
    <source>
        <dbReference type="ARBA" id="ARBA00022777"/>
    </source>
</evidence>
<dbReference type="InterPro" id="IPR001789">
    <property type="entry name" value="Sig_transdc_resp-reg_receiver"/>
</dbReference>
<dbReference type="CDD" id="cd00082">
    <property type="entry name" value="HisKA"/>
    <property type="match status" value="1"/>
</dbReference>
<dbReference type="FunFam" id="1.10.287.130:FF:000045">
    <property type="entry name" value="Two-component system sensor histidine kinase/response regulator"/>
    <property type="match status" value="1"/>
</dbReference>
<dbReference type="SMART" id="SM00388">
    <property type="entry name" value="HisKA"/>
    <property type="match status" value="1"/>
</dbReference>
<dbReference type="Gene3D" id="1.10.287.130">
    <property type="match status" value="1"/>
</dbReference>
<proteinExistence type="predicted"/>
<dbReference type="InterPro" id="IPR003661">
    <property type="entry name" value="HisK_dim/P_dom"/>
</dbReference>
<feature type="signal peptide" evidence="13">
    <location>
        <begin position="1"/>
        <end position="18"/>
    </location>
</feature>
<dbReference type="InterPro" id="IPR015943">
    <property type="entry name" value="WD40/YVTN_repeat-like_dom_sf"/>
</dbReference>
<organism evidence="17 18">
    <name type="scientific">Rhodocytophaga rosea</name>
    <dbReference type="NCBI Taxonomy" id="2704465"/>
    <lineage>
        <taxon>Bacteria</taxon>
        <taxon>Pseudomonadati</taxon>
        <taxon>Bacteroidota</taxon>
        <taxon>Cytophagia</taxon>
        <taxon>Cytophagales</taxon>
        <taxon>Rhodocytophagaceae</taxon>
        <taxon>Rhodocytophaga</taxon>
    </lineage>
</organism>
<dbReference type="Gene3D" id="1.10.10.60">
    <property type="entry name" value="Homeodomain-like"/>
    <property type="match status" value="1"/>
</dbReference>
<feature type="modified residue" description="4-aspartylphosphate" evidence="12">
    <location>
        <position position="1160"/>
    </location>
</feature>
<feature type="domain" description="HTH araC/xylS-type" evidence="14">
    <location>
        <begin position="1279"/>
        <end position="1378"/>
    </location>
</feature>
<evidence type="ECO:0000256" key="12">
    <source>
        <dbReference type="PROSITE-ProRule" id="PRU00169"/>
    </source>
</evidence>
<dbReference type="PROSITE" id="PS51257">
    <property type="entry name" value="PROKAR_LIPOPROTEIN"/>
    <property type="match status" value="1"/>
</dbReference>
<keyword evidence="7" id="KW-0067">ATP-binding</keyword>
<evidence type="ECO:0000259" key="14">
    <source>
        <dbReference type="PROSITE" id="PS01124"/>
    </source>
</evidence>
<evidence type="ECO:0000256" key="10">
    <source>
        <dbReference type="ARBA" id="ARBA00023125"/>
    </source>
</evidence>
<dbReference type="InterPro" id="IPR013783">
    <property type="entry name" value="Ig-like_fold"/>
</dbReference>
<dbReference type="SUPFAM" id="SSF47384">
    <property type="entry name" value="Homodimeric domain of signal transducing histidine kinase"/>
    <property type="match status" value="1"/>
</dbReference>
<dbReference type="Pfam" id="PF02518">
    <property type="entry name" value="HATPase_c"/>
    <property type="match status" value="1"/>
</dbReference>
<feature type="domain" description="Histidine kinase" evidence="15">
    <location>
        <begin position="840"/>
        <end position="1063"/>
    </location>
</feature>
<keyword evidence="18" id="KW-1185">Reference proteome</keyword>
<dbReference type="SUPFAM" id="SSF46689">
    <property type="entry name" value="Homeodomain-like"/>
    <property type="match status" value="1"/>
</dbReference>
<dbReference type="FunFam" id="3.30.565.10:FF:000037">
    <property type="entry name" value="Hybrid sensor histidine kinase/response regulator"/>
    <property type="match status" value="1"/>
</dbReference>
<dbReference type="InterPro" id="IPR036097">
    <property type="entry name" value="HisK_dim/P_sf"/>
</dbReference>
<evidence type="ECO:0000313" key="17">
    <source>
        <dbReference type="EMBL" id="QHT70882.1"/>
    </source>
</evidence>
<keyword evidence="13" id="KW-0732">Signal</keyword>
<evidence type="ECO:0000256" key="5">
    <source>
        <dbReference type="ARBA" id="ARBA00022741"/>
    </source>
</evidence>
<evidence type="ECO:0000256" key="11">
    <source>
        <dbReference type="ARBA" id="ARBA00023163"/>
    </source>
</evidence>
<keyword evidence="8" id="KW-0902">Two-component regulatory system</keyword>
<name>A0A6C0GU55_9BACT</name>
<dbReference type="GO" id="GO:0000155">
    <property type="term" value="F:phosphorelay sensor kinase activity"/>
    <property type="evidence" value="ECO:0007669"/>
    <property type="project" value="InterPro"/>
</dbReference>
<keyword evidence="6" id="KW-0418">Kinase</keyword>
<feature type="chain" id="PRO_5025491611" description="histidine kinase" evidence="13">
    <location>
        <begin position="19"/>
        <end position="1381"/>
    </location>
</feature>
<dbReference type="SMART" id="SM00448">
    <property type="entry name" value="REC"/>
    <property type="match status" value="1"/>
</dbReference>
<dbReference type="PROSITE" id="PS00041">
    <property type="entry name" value="HTH_ARAC_FAMILY_1"/>
    <property type="match status" value="1"/>
</dbReference>
<dbReference type="GO" id="GO:0003700">
    <property type="term" value="F:DNA-binding transcription factor activity"/>
    <property type="evidence" value="ECO:0007669"/>
    <property type="project" value="InterPro"/>
</dbReference>
<dbReference type="KEGG" id="rhoz:GXP67_31660"/>
<keyword evidence="4" id="KW-0808">Transferase</keyword>
<protein>
    <recommendedName>
        <fullName evidence="2">histidine kinase</fullName>
        <ecNumber evidence="2">2.7.13.3</ecNumber>
    </recommendedName>
</protein>
<evidence type="ECO:0000256" key="8">
    <source>
        <dbReference type="ARBA" id="ARBA00023012"/>
    </source>
</evidence>
<dbReference type="InterPro" id="IPR005467">
    <property type="entry name" value="His_kinase_dom"/>
</dbReference>
<dbReference type="Pfam" id="PF07494">
    <property type="entry name" value="Reg_prop"/>
    <property type="match status" value="9"/>
</dbReference>
<dbReference type="Gene3D" id="2.60.40.10">
    <property type="entry name" value="Immunoglobulins"/>
    <property type="match status" value="1"/>
</dbReference>
<dbReference type="InterPro" id="IPR011110">
    <property type="entry name" value="Reg_prop"/>
</dbReference>
<dbReference type="InterPro" id="IPR018060">
    <property type="entry name" value="HTH_AraC"/>
</dbReference>
<dbReference type="PANTHER" id="PTHR43547">
    <property type="entry name" value="TWO-COMPONENT HISTIDINE KINASE"/>
    <property type="match status" value="1"/>
</dbReference>
<evidence type="ECO:0000259" key="15">
    <source>
        <dbReference type="PROSITE" id="PS50109"/>
    </source>
</evidence>
<dbReference type="InterPro" id="IPR011006">
    <property type="entry name" value="CheY-like_superfamily"/>
</dbReference>
<keyword evidence="5" id="KW-0547">Nucleotide-binding</keyword>
<dbReference type="SUPFAM" id="SSF55874">
    <property type="entry name" value="ATPase domain of HSP90 chaperone/DNA topoisomerase II/histidine kinase"/>
    <property type="match status" value="1"/>
</dbReference>
<evidence type="ECO:0000313" key="18">
    <source>
        <dbReference type="Proteomes" id="UP000480178"/>
    </source>
</evidence>
<dbReference type="InterPro" id="IPR011123">
    <property type="entry name" value="Y_Y_Y"/>
</dbReference>
<dbReference type="PROSITE" id="PS01124">
    <property type="entry name" value="HTH_ARAC_FAMILY_2"/>
    <property type="match status" value="1"/>
</dbReference>
<dbReference type="SUPFAM" id="SSF52172">
    <property type="entry name" value="CheY-like"/>
    <property type="match status" value="1"/>
</dbReference>
<evidence type="ECO:0000256" key="1">
    <source>
        <dbReference type="ARBA" id="ARBA00000085"/>
    </source>
</evidence>
<dbReference type="Pfam" id="PF00512">
    <property type="entry name" value="HisKA"/>
    <property type="match status" value="1"/>
</dbReference>
<dbReference type="PROSITE" id="PS50109">
    <property type="entry name" value="HIS_KIN"/>
    <property type="match status" value="1"/>
</dbReference>
<evidence type="ECO:0000256" key="4">
    <source>
        <dbReference type="ARBA" id="ARBA00022679"/>
    </source>
</evidence>
<sequence>MKFTIICFCLFLCCFLSASCQTPAFKFNRINSKDGLSNSSIRCILQDKEGFMWFGTKDGLNRYDGFSFTVFQHNPFDNNTISNNVIRSICEDKHGDLWIATENGLNRFDKKTQTFRVYTHNPERKTISDNNVHYAYEDRNGVLWIGTYKGLNKYNKATDSFTLYQHNSLGHNFAYNSINTIYQDKKGNLWVGTNKGLSRFDSLSGSFTRFGNQIDIKDDLYFNNDIHKICEDKEGNLWLATLGSGLQKFNPVTLSFIDFEYTHTSDTIINNKFILSLRLDSIGFLWIGTQIEGLIRLDIRSGKYTHFKHDKNNVNTIAHNSVTCIYEDRFNVLWVGAYAGGVSKYDINTKPFLLYQHDIGKKNVIADNFVYALYEDPDSSIWVGTPKGLDKLDRETGTFSHINITGSTSSPSENTVHAILKDKTGNLWIGLGGGGLKKLDSNKHTLNTYTHDVKSINSLPHNFIKCIYEDKLGKLWIGTQFGLARFECATDKFISYKSYFDSNSQIGINQITQDNSGQLWLATNSQGLVSLDVTKGVFTRYTPAKSKPFVPKHANYIFIDEKGNLWVSFNEGGLYKFNPSTSSFSSNVLPSHLYTLVIHGIVEDSKGNLWLSSNGNGIFKYNPVTKSVSNYGLDDGLQSNEFNRAFWRGKSGEIYVGGNNGMNIFHPDSIKPNSHPPIATIYNLKVFDQQKSFTDNTITLPYNENYLSFEFAALHYVLPEKNNYAYQLENIDKDWIRAGNRRFVSYSNVAPGKYTFKVKVANVDGIWSNYPASVKVIITPPIWKTTWAYILYSTLFITTIYFARRYIIHQEKLKNDLKFKSLESEKLQEMDQLKSKFFTNISHEFRTPLTLIISPLESVFLQNSKYKEEAELLNTMHRNANRLLQLINQLLDISKMESSTLKVEASLGDIIYFIKAQASNFTSLAESCKLKYTYTTNKDSFPCYFDHDKLQIILSNLLSNAFKFTSSPGEIYLSVIVTPATSHSESFIDIELKDSGIGIEPDKINKIFDRFYQVNNSQPNSNEGSGIGLYLTKELTELLGGTISVVSRFGEGSCFKVNLPLQANLKISKRAVEPDRNYFAHEKRLSVILKDKSISIEEDDLLLGKLTDQTPVLLFIEDNLDLRVFVRSILQEKYYIIEASNGEEGLQKATKYIPNIIISDWMMPGMDGEEVCSRIKNNILTCHIPIIMLTAKATLKDKIQAIKTGADIYITKPFHKEEILVQIENLLLQRIKLETYFATTYTAPVTDNLLPISNTTSVENIDKEIVQKTLNPIEEQFFQKIVSIIEINISDEEFRVETLEKELDISHLQLYRKIKALTNQSPGEFIRNYRLQKATQLLLTGQYTVSQVAYQVGFNNLSYFTKAFRQVYGVTPSQYTTPDNI</sequence>
<dbReference type="SUPFAM" id="SSF63829">
    <property type="entry name" value="Calcium-dependent phosphotriesterase"/>
    <property type="match status" value="3"/>
</dbReference>
<dbReference type="InterPro" id="IPR036890">
    <property type="entry name" value="HATPase_C_sf"/>
</dbReference>
<dbReference type="SMART" id="SM00387">
    <property type="entry name" value="HATPase_c"/>
    <property type="match status" value="1"/>
</dbReference>
<dbReference type="InterPro" id="IPR004358">
    <property type="entry name" value="Sig_transdc_His_kin-like_C"/>
</dbReference>
<dbReference type="EC" id="2.7.13.3" evidence="2"/>
<evidence type="ECO:0000256" key="9">
    <source>
        <dbReference type="ARBA" id="ARBA00023015"/>
    </source>
</evidence>
<evidence type="ECO:0000256" key="7">
    <source>
        <dbReference type="ARBA" id="ARBA00022840"/>
    </source>
</evidence>
<comment type="catalytic activity">
    <reaction evidence="1">
        <text>ATP + protein L-histidine = ADP + protein N-phospho-L-histidine.</text>
        <dbReference type="EC" id="2.7.13.3"/>
    </reaction>
</comment>
<dbReference type="GO" id="GO:0005524">
    <property type="term" value="F:ATP binding"/>
    <property type="evidence" value="ECO:0007669"/>
    <property type="project" value="UniProtKB-KW"/>
</dbReference>
<dbReference type="InterPro" id="IPR009057">
    <property type="entry name" value="Homeodomain-like_sf"/>
</dbReference>
<dbReference type="InterPro" id="IPR003594">
    <property type="entry name" value="HATPase_dom"/>
</dbReference>
<dbReference type="PRINTS" id="PR00344">
    <property type="entry name" value="BCTRLSENSOR"/>
</dbReference>
<keyword evidence="9" id="KW-0805">Transcription regulation</keyword>
<dbReference type="Gene3D" id="3.30.565.10">
    <property type="entry name" value="Histidine kinase-like ATPase, C-terminal domain"/>
    <property type="match status" value="1"/>
</dbReference>
<reference evidence="17 18" key="1">
    <citation type="submission" date="2020-01" db="EMBL/GenBank/DDBJ databases">
        <authorList>
            <person name="Kim M.K."/>
        </authorList>
    </citation>
    <scope>NUCLEOTIDE SEQUENCE [LARGE SCALE GENOMIC DNA]</scope>
    <source>
        <strain evidence="17 18">172606-1</strain>
    </source>
</reference>
<keyword evidence="3 12" id="KW-0597">Phosphoprotein</keyword>
<evidence type="ECO:0000259" key="16">
    <source>
        <dbReference type="PROSITE" id="PS50110"/>
    </source>
</evidence>
<feature type="domain" description="Response regulatory" evidence="16">
    <location>
        <begin position="1112"/>
        <end position="1227"/>
    </location>
</feature>
<dbReference type="PROSITE" id="PS50110">
    <property type="entry name" value="RESPONSE_REGULATORY"/>
    <property type="match status" value="1"/>
</dbReference>
<dbReference type="GO" id="GO:0043565">
    <property type="term" value="F:sequence-specific DNA binding"/>
    <property type="evidence" value="ECO:0007669"/>
    <property type="project" value="InterPro"/>
</dbReference>
<evidence type="ECO:0000256" key="13">
    <source>
        <dbReference type="SAM" id="SignalP"/>
    </source>
</evidence>
<evidence type="ECO:0000256" key="2">
    <source>
        <dbReference type="ARBA" id="ARBA00012438"/>
    </source>
</evidence>
<accession>A0A6C0GU55</accession>
<keyword evidence="10" id="KW-0238">DNA-binding</keyword>
<dbReference type="EMBL" id="CP048222">
    <property type="protein sequence ID" value="QHT70882.1"/>
    <property type="molecule type" value="Genomic_DNA"/>
</dbReference>
<dbReference type="Pfam" id="PF00072">
    <property type="entry name" value="Response_reg"/>
    <property type="match status" value="1"/>
</dbReference>
<gene>
    <name evidence="17" type="ORF">GXP67_31660</name>
</gene>
<dbReference type="Pfam" id="PF12833">
    <property type="entry name" value="HTH_18"/>
    <property type="match status" value="1"/>
</dbReference>
<dbReference type="CDD" id="cd17574">
    <property type="entry name" value="REC_OmpR"/>
    <property type="match status" value="1"/>
</dbReference>
<dbReference type="Gene3D" id="3.40.50.2300">
    <property type="match status" value="1"/>
</dbReference>
<dbReference type="PANTHER" id="PTHR43547:SF2">
    <property type="entry name" value="HYBRID SIGNAL TRANSDUCTION HISTIDINE KINASE C"/>
    <property type="match status" value="1"/>
</dbReference>
<dbReference type="Pfam" id="PF07495">
    <property type="entry name" value="Y_Y_Y"/>
    <property type="match status" value="1"/>
</dbReference>